<evidence type="ECO:0000313" key="11">
    <source>
        <dbReference type="Proteomes" id="UP000595197"/>
    </source>
</evidence>
<evidence type="ECO:0000256" key="4">
    <source>
        <dbReference type="ARBA" id="ARBA00022679"/>
    </source>
</evidence>
<comment type="pathway">
    <text evidence="9">Sulfur metabolism; glutathione metabolism.</text>
</comment>
<evidence type="ECO:0000256" key="1">
    <source>
        <dbReference type="ARBA" id="ARBA00001049"/>
    </source>
</evidence>
<evidence type="ECO:0000256" key="6">
    <source>
        <dbReference type="ARBA" id="ARBA00023145"/>
    </source>
</evidence>
<evidence type="ECO:0000256" key="2">
    <source>
        <dbReference type="ARBA" id="ARBA00001089"/>
    </source>
</evidence>
<dbReference type="Pfam" id="PF01019">
    <property type="entry name" value="G_glu_transpept"/>
    <property type="match status" value="1"/>
</dbReference>
<dbReference type="EMBL" id="CP067420">
    <property type="protein sequence ID" value="QQP92376.1"/>
    <property type="molecule type" value="Genomic_DNA"/>
</dbReference>
<keyword evidence="7 9" id="KW-0012">Acyltransferase</keyword>
<proteinExistence type="inferred from homology"/>
<evidence type="ECO:0000256" key="3">
    <source>
        <dbReference type="ARBA" id="ARBA00009381"/>
    </source>
</evidence>
<sequence length="532" mass="56228">MVVTANPEASRAGLAVLERGGNAIDAAVAAQLVLGLTEPQSSGLGGGAFLVYQDAATGRLITLDARETAPGAATPARFEGLSLADAIESGLSTGVPGTPKLIEEMHRRFGTLPMADLAERAIELARGGFEISPRLADSIKASARIPNDPAAKAYFFNPDGTPKQAGTLLLNEEYARSVEALVRHGNADAFYAGQIRDDIISAVRREPRAGDLAPSDFTSYRVKERAPVCGAYRAYKVCGMGPPSSGGIAVAQILAMLEPFDMAAAGTNSVRSVHLYTQANRLAFADRNRYVADADFVDVPVRGLLDRQYLRTRAGLIGTERDMGPAEPGDPPFKTGRFLDGVHRDVPATSHISIVDRFGNAVSMTTTIESAFGSGRMVRGFMLNNELTDFSFAAGPPEQPVANRVEPGKRPRSSMAPTIVFDEDGKVRYVLGSPGGSSIISYVAQSVVALIDWGLDPQQVAALPHFQNNNGKAPATLLEAGTSVTDLAAELERMGHGVTVTDLTSGLSIIAVEEGRLLGGADIRRENLAVGR</sequence>
<comment type="subunit">
    <text evidence="9">This enzyme consists of two polypeptide chains, which are synthesized in precursor form from a single polypeptide.</text>
</comment>
<keyword evidence="11" id="KW-1185">Reference proteome</keyword>
<dbReference type="InterPro" id="IPR000101">
    <property type="entry name" value="GGT_peptidase"/>
</dbReference>
<comment type="catalytic activity">
    <reaction evidence="2 9">
        <text>glutathione + H2O = L-cysteinylglycine + L-glutamate</text>
        <dbReference type="Rhea" id="RHEA:28807"/>
        <dbReference type="ChEBI" id="CHEBI:15377"/>
        <dbReference type="ChEBI" id="CHEBI:29985"/>
        <dbReference type="ChEBI" id="CHEBI:57925"/>
        <dbReference type="ChEBI" id="CHEBI:61694"/>
        <dbReference type="EC" id="3.4.19.13"/>
    </reaction>
</comment>
<evidence type="ECO:0000256" key="7">
    <source>
        <dbReference type="ARBA" id="ARBA00023315"/>
    </source>
</evidence>
<dbReference type="SUPFAM" id="SSF56235">
    <property type="entry name" value="N-terminal nucleophile aminohydrolases (Ntn hydrolases)"/>
    <property type="match status" value="1"/>
</dbReference>
<organism evidence="10 11">
    <name type="scientific">Skermanella cutis</name>
    <dbReference type="NCBI Taxonomy" id="2775420"/>
    <lineage>
        <taxon>Bacteria</taxon>
        <taxon>Pseudomonadati</taxon>
        <taxon>Pseudomonadota</taxon>
        <taxon>Alphaproteobacteria</taxon>
        <taxon>Rhodospirillales</taxon>
        <taxon>Azospirillaceae</taxon>
        <taxon>Skermanella</taxon>
    </lineage>
</organism>
<comment type="similarity">
    <text evidence="3 9">Belongs to the gamma-glutamyltransferase family.</text>
</comment>
<dbReference type="EC" id="3.4.19.13" evidence="9"/>
<gene>
    <name evidence="10" type="primary">ggt</name>
    <name evidence="10" type="ORF">IGS68_09505</name>
</gene>
<dbReference type="PROSITE" id="PS00462">
    <property type="entry name" value="G_GLU_TRANSPEPTIDASE"/>
    <property type="match status" value="1"/>
</dbReference>
<keyword evidence="5 9" id="KW-0378">Hydrolase</keyword>
<keyword evidence="4 9" id="KW-0808">Transferase</keyword>
<dbReference type="InterPro" id="IPR043137">
    <property type="entry name" value="GGT_ssub_C"/>
</dbReference>
<dbReference type="Gene3D" id="1.10.246.130">
    <property type="match status" value="1"/>
</dbReference>
<evidence type="ECO:0000256" key="5">
    <source>
        <dbReference type="ARBA" id="ARBA00022801"/>
    </source>
</evidence>
<comment type="catalytic activity">
    <reaction evidence="1 9">
        <text>an S-substituted glutathione + H2O = an S-substituted L-cysteinylglycine + L-glutamate</text>
        <dbReference type="Rhea" id="RHEA:59468"/>
        <dbReference type="ChEBI" id="CHEBI:15377"/>
        <dbReference type="ChEBI" id="CHEBI:29985"/>
        <dbReference type="ChEBI" id="CHEBI:90779"/>
        <dbReference type="ChEBI" id="CHEBI:143103"/>
        <dbReference type="EC" id="3.4.19.13"/>
    </reaction>
</comment>
<dbReference type="PRINTS" id="PR01210">
    <property type="entry name" value="GGTRANSPTASE"/>
</dbReference>
<evidence type="ECO:0000313" key="10">
    <source>
        <dbReference type="EMBL" id="QQP92376.1"/>
    </source>
</evidence>
<dbReference type="PANTHER" id="PTHR43199:SF1">
    <property type="entry name" value="GLUTATHIONE HYDROLASE PROENZYME"/>
    <property type="match status" value="1"/>
</dbReference>
<dbReference type="InterPro" id="IPR043138">
    <property type="entry name" value="GGT_lsub"/>
</dbReference>
<dbReference type="GO" id="GO:0103068">
    <property type="term" value="F:leukotriene C4 gamma-glutamyl transferase activity"/>
    <property type="evidence" value="ECO:0007669"/>
    <property type="project" value="UniProtKB-EC"/>
</dbReference>
<keyword evidence="6 9" id="KW-0865">Zymogen</keyword>
<name>A0ABX7BDA6_9PROT</name>
<dbReference type="InterPro" id="IPR055262">
    <property type="entry name" value="GGT_CS"/>
</dbReference>
<evidence type="ECO:0000256" key="8">
    <source>
        <dbReference type="ARBA" id="ARBA00047417"/>
    </source>
</evidence>
<dbReference type="EC" id="2.3.2.2" evidence="9"/>
<dbReference type="NCBIfam" id="TIGR00066">
    <property type="entry name" value="g_glut_trans"/>
    <property type="match status" value="1"/>
</dbReference>
<dbReference type="PANTHER" id="PTHR43199">
    <property type="entry name" value="GLUTATHIONE HYDROLASE"/>
    <property type="match status" value="1"/>
</dbReference>
<reference evidence="10" key="1">
    <citation type="submission" date="2021-02" db="EMBL/GenBank/DDBJ databases">
        <title>Skermanella TT6 skin isolate.</title>
        <authorList>
            <person name="Lee K."/>
            <person name="Ganzorig M."/>
        </authorList>
    </citation>
    <scope>NUCLEOTIDE SEQUENCE</scope>
    <source>
        <strain evidence="10">TT6</strain>
    </source>
</reference>
<accession>A0ABX7BDA6</accession>
<evidence type="ECO:0000256" key="9">
    <source>
        <dbReference type="RuleBase" id="RU368036"/>
    </source>
</evidence>
<dbReference type="InterPro" id="IPR051792">
    <property type="entry name" value="GGT_bact"/>
</dbReference>
<comment type="PTM">
    <text evidence="9">Cleaved by autocatalysis into a large and a small subunit.</text>
</comment>
<protein>
    <recommendedName>
        <fullName evidence="9">Glutathione hydrolase proenzyme</fullName>
        <ecNumber evidence="9">2.3.2.2</ecNumber>
        <ecNumber evidence="9">3.4.19.13</ecNumber>
    </recommendedName>
    <component>
        <recommendedName>
            <fullName evidence="9">Glutathione hydrolase large chain</fullName>
        </recommendedName>
    </component>
    <component>
        <recommendedName>
            <fullName evidence="9">Glutathione hydrolase small chain</fullName>
        </recommendedName>
    </component>
</protein>
<comment type="catalytic activity">
    <reaction evidence="8 9">
        <text>an N-terminal (5-L-glutamyl)-[peptide] + an alpha-amino acid = 5-L-glutamyl amino acid + an N-terminal L-alpha-aminoacyl-[peptide]</text>
        <dbReference type="Rhea" id="RHEA:23904"/>
        <dbReference type="Rhea" id="RHEA-COMP:9780"/>
        <dbReference type="Rhea" id="RHEA-COMP:9795"/>
        <dbReference type="ChEBI" id="CHEBI:77644"/>
        <dbReference type="ChEBI" id="CHEBI:78597"/>
        <dbReference type="ChEBI" id="CHEBI:78599"/>
        <dbReference type="ChEBI" id="CHEBI:78608"/>
        <dbReference type="EC" id="2.3.2.2"/>
    </reaction>
</comment>
<dbReference type="Gene3D" id="3.60.20.40">
    <property type="match status" value="1"/>
</dbReference>
<dbReference type="InterPro" id="IPR029055">
    <property type="entry name" value="Ntn_hydrolases_N"/>
</dbReference>
<keyword evidence="9" id="KW-0317">Glutathione biosynthesis</keyword>
<dbReference type="Proteomes" id="UP000595197">
    <property type="component" value="Chromosome"/>
</dbReference>